<dbReference type="PANTHER" id="PTHR45436">
    <property type="entry name" value="SENSOR HISTIDINE KINASE YKOH"/>
    <property type="match status" value="1"/>
</dbReference>
<evidence type="ECO:0000256" key="12">
    <source>
        <dbReference type="SAM" id="Phobius"/>
    </source>
</evidence>
<dbReference type="InterPro" id="IPR036890">
    <property type="entry name" value="HATPase_C_sf"/>
</dbReference>
<sequence>MITRVGRSLRARLALLASVAMAVLCLAASGLLLWSARSTIMDIRTREIIGSALRLAHQIQDHRLPSQVSMELNGLQVVDASGRVVSSTPNLTRSPRLSRLIPAPDQVSSTGRLCGRPEFEGECQTVVSFRVDMTNGDWYVYAFDPEPPWYISPAAIAILAGTSMGLVALTWFGVSRVVAKTLAPVNRITERLAEITASDIKLRVPVPENADEIRALAQTANQTLTRLEEALEQQRRFSSDASHDLRSPITAMRAELEEALISPGETDWREAGSKLLSSLDRLQNIVTDLLALARLDAGEPGRLEPVNLAELVASETTRPRSKPVITSLQPGVVVSGDRLRLARLLTNLLDNAERHAENTIAVTVRRDHDAVLEVLDDGAGIAPAYREAVFRRFTRLDAARNRDAGGTGLGLSIAREIAAFHQGTLRIEDSKTGARFVLRMPVREE</sequence>
<keyword evidence="8 12" id="KW-1133">Transmembrane helix</keyword>
<evidence type="ECO:0000256" key="7">
    <source>
        <dbReference type="ARBA" id="ARBA00022777"/>
    </source>
</evidence>
<dbReference type="Pfam" id="PF00672">
    <property type="entry name" value="HAMP"/>
    <property type="match status" value="1"/>
</dbReference>
<dbReference type="SUPFAM" id="SSF158472">
    <property type="entry name" value="HAMP domain-like"/>
    <property type="match status" value="1"/>
</dbReference>
<comment type="subcellular location">
    <subcellularLocation>
        <location evidence="2">Cell membrane</location>
    </subcellularLocation>
</comment>
<dbReference type="CDD" id="cd00082">
    <property type="entry name" value="HisKA"/>
    <property type="match status" value="1"/>
</dbReference>
<dbReference type="SMART" id="SM00387">
    <property type="entry name" value="HATPase_c"/>
    <property type="match status" value="1"/>
</dbReference>
<dbReference type="PRINTS" id="PR00344">
    <property type="entry name" value="BCTRLSENSOR"/>
</dbReference>
<evidence type="ECO:0000313" key="16">
    <source>
        <dbReference type="Proteomes" id="UP001500902"/>
    </source>
</evidence>
<organism evidence="15 16">
    <name type="scientific">Nonomuraea antimicrobica</name>
    <dbReference type="NCBI Taxonomy" id="561173"/>
    <lineage>
        <taxon>Bacteria</taxon>
        <taxon>Bacillati</taxon>
        <taxon>Actinomycetota</taxon>
        <taxon>Actinomycetes</taxon>
        <taxon>Streptosporangiales</taxon>
        <taxon>Streptosporangiaceae</taxon>
        <taxon>Nonomuraea</taxon>
    </lineage>
</organism>
<dbReference type="CDD" id="cd06225">
    <property type="entry name" value="HAMP"/>
    <property type="match status" value="1"/>
</dbReference>
<evidence type="ECO:0000256" key="3">
    <source>
        <dbReference type="ARBA" id="ARBA00012438"/>
    </source>
</evidence>
<dbReference type="EC" id="2.7.13.3" evidence="3"/>
<evidence type="ECO:0000256" key="5">
    <source>
        <dbReference type="ARBA" id="ARBA00022679"/>
    </source>
</evidence>
<dbReference type="GO" id="GO:0016301">
    <property type="term" value="F:kinase activity"/>
    <property type="evidence" value="ECO:0007669"/>
    <property type="project" value="UniProtKB-KW"/>
</dbReference>
<keyword evidence="7 15" id="KW-0418">Kinase</keyword>
<evidence type="ECO:0000256" key="1">
    <source>
        <dbReference type="ARBA" id="ARBA00000085"/>
    </source>
</evidence>
<protein>
    <recommendedName>
        <fullName evidence="3">histidine kinase</fullName>
        <ecNumber evidence="3">2.7.13.3</ecNumber>
    </recommendedName>
</protein>
<comment type="caution">
    <text evidence="15">The sequence shown here is derived from an EMBL/GenBank/DDBJ whole genome shotgun (WGS) entry which is preliminary data.</text>
</comment>
<reference evidence="16" key="1">
    <citation type="journal article" date="2019" name="Int. J. Syst. Evol. Microbiol.">
        <title>The Global Catalogue of Microorganisms (GCM) 10K type strain sequencing project: providing services to taxonomists for standard genome sequencing and annotation.</title>
        <authorList>
            <consortium name="The Broad Institute Genomics Platform"/>
            <consortium name="The Broad Institute Genome Sequencing Center for Infectious Disease"/>
            <person name="Wu L."/>
            <person name="Ma J."/>
        </authorList>
    </citation>
    <scope>NUCLEOTIDE SEQUENCE [LARGE SCALE GENOMIC DNA]</scope>
    <source>
        <strain evidence="16">JCM 16904</strain>
    </source>
</reference>
<keyword evidence="16" id="KW-1185">Reference proteome</keyword>
<comment type="catalytic activity">
    <reaction evidence="1">
        <text>ATP + protein L-histidine = ADP + protein N-phospho-L-histidine.</text>
        <dbReference type="EC" id="2.7.13.3"/>
    </reaction>
</comment>
<dbReference type="EMBL" id="BAAAZP010000033">
    <property type="protein sequence ID" value="GAA3656990.1"/>
    <property type="molecule type" value="Genomic_DNA"/>
</dbReference>
<dbReference type="Pfam" id="PF02518">
    <property type="entry name" value="HATPase_c"/>
    <property type="match status" value="1"/>
</dbReference>
<feature type="domain" description="Histidine kinase" evidence="13">
    <location>
        <begin position="240"/>
        <end position="444"/>
    </location>
</feature>
<evidence type="ECO:0000256" key="8">
    <source>
        <dbReference type="ARBA" id="ARBA00022989"/>
    </source>
</evidence>
<evidence type="ECO:0000256" key="11">
    <source>
        <dbReference type="SAM" id="Coils"/>
    </source>
</evidence>
<dbReference type="SUPFAM" id="SSF55874">
    <property type="entry name" value="ATPase domain of HSP90 chaperone/DNA topoisomerase II/histidine kinase"/>
    <property type="match status" value="1"/>
</dbReference>
<dbReference type="Pfam" id="PF00512">
    <property type="entry name" value="HisKA"/>
    <property type="match status" value="1"/>
</dbReference>
<feature type="domain" description="HAMP" evidence="14">
    <location>
        <begin position="179"/>
        <end position="232"/>
    </location>
</feature>
<dbReference type="InterPro" id="IPR003660">
    <property type="entry name" value="HAMP_dom"/>
</dbReference>
<dbReference type="InterPro" id="IPR036097">
    <property type="entry name" value="HisK_dim/P_sf"/>
</dbReference>
<evidence type="ECO:0000313" key="15">
    <source>
        <dbReference type="EMBL" id="GAA3656990.1"/>
    </source>
</evidence>
<proteinExistence type="predicted"/>
<dbReference type="Proteomes" id="UP001500902">
    <property type="component" value="Unassembled WGS sequence"/>
</dbReference>
<evidence type="ECO:0000256" key="9">
    <source>
        <dbReference type="ARBA" id="ARBA00023012"/>
    </source>
</evidence>
<feature type="transmembrane region" description="Helical" evidence="12">
    <location>
        <begin position="12"/>
        <end position="34"/>
    </location>
</feature>
<evidence type="ECO:0000256" key="10">
    <source>
        <dbReference type="ARBA" id="ARBA00023136"/>
    </source>
</evidence>
<keyword evidence="10 12" id="KW-0472">Membrane</keyword>
<dbReference type="Gene3D" id="1.10.287.130">
    <property type="match status" value="1"/>
</dbReference>
<keyword evidence="9" id="KW-0902">Two-component regulatory system</keyword>
<dbReference type="InterPro" id="IPR050428">
    <property type="entry name" value="TCS_sensor_his_kinase"/>
</dbReference>
<evidence type="ECO:0000256" key="4">
    <source>
        <dbReference type="ARBA" id="ARBA00022553"/>
    </source>
</evidence>
<dbReference type="Gene3D" id="3.30.565.10">
    <property type="entry name" value="Histidine kinase-like ATPase, C-terminal domain"/>
    <property type="match status" value="1"/>
</dbReference>
<keyword evidence="5" id="KW-0808">Transferase</keyword>
<keyword evidence="11" id="KW-0175">Coiled coil</keyword>
<name>A0ABP7BFZ0_9ACTN</name>
<evidence type="ECO:0000256" key="2">
    <source>
        <dbReference type="ARBA" id="ARBA00004236"/>
    </source>
</evidence>
<evidence type="ECO:0000256" key="6">
    <source>
        <dbReference type="ARBA" id="ARBA00022692"/>
    </source>
</evidence>
<gene>
    <name evidence="15" type="ORF">GCM10022224_020070</name>
</gene>
<evidence type="ECO:0000259" key="14">
    <source>
        <dbReference type="PROSITE" id="PS50885"/>
    </source>
</evidence>
<keyword evidence="4" id="KW-0597">Phosphoprotein</keyword>
<dbReference type="InterPro" id="IPR003594">
    <property type="entry name" value="HATPase_dom"/>
</dbReference>
<dbReference type="SMART" id="SM00304">
    <property type="entry name" value="HAMP"/>
    <property type="match status" value="1"/>
</dbReference>
<dbReference type="InterPro" id="IPR005467">
    <property type="entry name" value="His_kinase_dom"/>
</dbReference>
<feature type="coiled-coil region" evidence="11">
    <location>
        <begin position="210"/>
        <end position="237"/>
    </location>
</feature>
<dbReference type="PROSITE" id="PS50885">
    <property type="entry name" value="HAMP"/>
    <property type="match status" value="1"/>
</dbReference>
<dbReference type="SUPFAM" id="SSF47384">
    <property type="entry name" value="Homodimeric domain of signal transducing histidine kinase"/>
    <property type="match status" value="1"/>
</dbReference>
<dbReference type="PROSITE" id="PS50109">
    <property type="entry name" value="HIS_KIN"/>
    <property type="match status" value="1"/>
</dbReference>
<dbReference type="SMART" id="SM00388">
    <property type="entry name" value="HisKA"/>
    <property type="match status" value="1"/>
</dbReference>
<dbReference type="InterPro" id="IPR004358">
    <property type="entry name" value="Sig_transdc_His_kin-like_C"/>
</dbReference>
<dbReference type="PANTHER" id="PTHR45436:SF5">
    <property type="entry name" value="SENSOR HISTIDINE KINASE TRCS"/>
    <property type="match status" value="1"/>
</dbReference>
<accession>A0ABP7BFZ0</accession>
<evidence type="ECO:0000259" key="13">
    <source>
        <dbReference type="PROSITE" id="PS50109"/>
    </source>
</evidence>
<keyword evidence="6 12" id="KW-0812">Transmembrane</keyword>
<dbReference type="InterPro" id="IPR003661">
    <property type="entry name" value="HisK_dim/P_dom"/>
</dbReference>
<dbReference type="RefSeq" id="WP_344875310.1">
    <property type="nucleotide sequence ID" value="NZ_BAAAZP010000033.1"/>
</dbReference>